<proteinExistence type="predicted"/>
<name>A0A1R4FVW8_9MICO</name>
<dbReference type="AlphaFoldDB" id="A0A1R4FVW8"/>
<reference evidence="6 7" key="1">
    <citation type="submission" date="2017-02" db="EMBL/GenBank/DDBJ databases">
        <authorList>
            <person name="Peterson S.W."/>
        </authorList>
    </citation>
    <scope>NUCLEOTIDE SEQUENCE [LARGE SCALE GENOMIC DNA]</scope>
    <source>
        <strain evidence="6 7">LMG 22410</strain>
    </source>
</reference>
<accession>A0A1R4FVW8</accession>
<dbReference type="OrthoDB" id="3291296at2"/>
<dbReference type="Pfam" id="PF02909">
    <property type="entry name" value="TetR_C_1"/>
    <property type="match status" value="1"/>
</dbReference>
<sequence length="234" mass="26554">MSTERRSDRGRGRPRQGEIVLSRDLIVETALAIAGAEGFAALSMHRLARQLDVTPRALYNHVADRQEVIDLAAARMLQHTPMPAFDHPDWRDALRDAYDKARQAYRAYPRATLISLDETVSATSVDPHRVILAERLLQFLVDLGLTLPQALVIRSGFLFDVFAFTLLIDYRYDRGDDELRRMMSQPVPEAWLDSLPDVVAPRSREASDLDPRTSDEMFAETIAMRIATIEHLLE</sequence>
<gene>
    <name evidence="6" type="ORF">CZ674_06830</name>
</gene>
<dbReference type="SUPFAM" id="SSF46689">
    <property type="entry name" value="Homeodomain-like"/>
    <property type="match status" value="1"/>
</dbReference>
<dbReference type="Pfam" id="PF00440">
    <property type="entry name" value="TetR_N"/>
    <property type="match status" value="1"/>
</dbReference>
<dbReference type="InterPro" id="IPR009057">
    <property type="entry name" value="Homeodomain-like_sf"/>
</dbReference>
<dbReference type="InterPro" id="IPR036271">
    <property type="entry name" value="Tet_transcr_reg_TetR-rel_C_sf"/>
</dbReference>
<dbReference type="GeneID" id="303172928"/>
<evidence type="ECO:0000313" key="7">
    <source>
        <dbReference type="Proteomes" id="UP000195787"/>
    </source>
</evidence>
<feature type="DNA-binding region" description="H-T-H motif" evidence="4">
    <location>
        <begin position="43"/>
        <end position="62"/>
    </location>
</feature>
<dbReference type="InterPro" id="IPR050109">
    <property type="entry name" value="HTH-type_TetR-like_transc_reg"/>
</dbReference>
<feature type="domain" description="HTH tetR-type" evidence="5">
    <location>
        <begin position="20"/>
        <end position="80"/>
    </location>
</feature>
<evidence type="ECO:0000256" key="1">
    <source>
        <dbReference type="ARBA" id="ARBA00023015"/>
    </source>
</evidence>
<dbReference type="SUPFAM" id="SSF48498">
    <property type="entry name" value="Tetracyclin repressor-like, C-terminal domain"/>
    <property type="match status" value="1"/>
</dbReference>
<dbReference type="GO" id="GO:0000976">
    <property type="term" value="F:transcription cis-regulatory region binding"/>
    <property type="evidence" value="ECO:0007669"/>
    <property type="project" value="TreeGrafter"/>
</dbReference>
<dbReference type="GO" id="GO:0045892">
    <property type="term" value="P:negative regulation of DNA-templated transcription"/>
    <property type="evidence" value="ECO:0007669"/>
    <property type="project" value="InterPro"/>
</dbReference>
<evidence type="ECO:0000313" key="6">
    <source>
        <dbReference type="EMBL" id="SJM59902.1"/>
    </source>
</evidence>
<evidence type="ECO:0000256" key="2">
    <source>
        <dbReference type="ARBA" id="ARBA00023125"/>
    </source>
</evidence>
<keyword evidence="7" id="KW-1185">Reference proteome</keyword>
<dbReference type="Proteomes" id="UP000195787">
    <property type="component" value="Unassembled WGS sequence"/>
</dbReference>
<dbReference type="InterPro" id="IPR001647">
    <property type="entry name" value="HTH_TetR"/>
</dbReference>
<evidence type="ECO:0000256" key="4">
    <source>
        <dbReference type="PROSITE-ProRule" id="PRU00335"/>
    </source>
</evidence>
<dbReference type="PANTHER" id="PTHR30055:SF151">
    <property type="entry name" value="TRANSCRIPTIONAL REGULATORY PROTEIN"/>
    <property type="match status" value="1"/>
</dbReference>
<keyword evidence="3" id="KW-0804">Transcription</keyword>
<keyword evidence="2 4" id="KW-0238">DNA-binding</keyword>
<protein>
    <submittedName>
        <fullName evidence="6">Transcriptional regulator, TetR family</fullName>
    </submittedName>
</protein>
<dbReference type="Gene3D" id="1.10.357.10">
    <property type="entry name" value="Tetracycline Repressor, domain 2"/>
    <property type="match status" value="1"/>
</dbReference>
<dbReference type="InterPro" id="IPR004111">
    <property type="entry name" value="Repressor_TetR_C"/>
</dbReference>
<evidence type="ECO:0000256" key="3">
    <source>
        <dbReference type="ARBA" id="ARBA00023163"/>
    </source>
</evidence>
<dbReference type="PANTHER" id="PTHR30055">
    <property type="entry name" value="HTH-TYPE TRANSCRIPTIONAL REGULATOR RUTR"/>
    <property type="match status" value="1"/>
</dbReference>
<dbReference type="EMBL" id="FUHU01000028">
    <property type="protein sequence ID" value="SJM59902.1"/>
    <property type="molecule type" value="Genomic_DNA"/>
</dbReference>
<keyword evidence="1" id="KW-0805">Transcription regulation</keyword>
<dbReference type="GO" id="GO:0003700">
    <property type="term" value="F:DNA-binding transcription factor activity"/>
    <property type="evidence" value="ECO:0007669"/>
    <property type="project" value="TreeGrafter"/>
</dbReference>
<dbReference type="PROSITE" id="PS50977">
    <property type="entry name" value="HTH_TETR_2"/>
    <property type="match status" value="1"/>
</dbReference>
<dbReference type="RefSeq" id="WP_086991807.1">
    <property type="nucleotide sequence ID" value="NZ_FUHU01000028.1"/>
</dbReference>
<evidence type="ECO:0000259" key="5">
    <source>
        <dbReference type="PROSITE" id="PS50977"/>
    </source>
</evidence>
<organism evidence="6 7">
    <name type="scientific">Agrococcus casei LMG 22410</name>
    <dbReference type="NCBI Taxonomy" id="1255656"/>
    <lineage>
        <taxon>Bacteria</taxon>
        <taxon>Bacillati</taxon>
        <taxon>Actinomycetota</taxon>
        <taxon>Actinomycetes</taxon>
        <taxon>Micrococcales</taxon>
        <taxon>Microbacteriaceae</taxon>
        <taxon>Agrococcus</taxon>
    </lineage>
</organism>